<name>A0A2P2MVH7_RHIMU</name>
<evidence type="ECO:0000313" key="2">
    <source>
        <dbReference type="EMBL" id="MBX34229.1"/>
    </source>
</evidence>
<feature type="region of interest" description="Disordered" evidence="1">
    <location>
        <begin position="146"/>
        <end position="183"/>
    </location>
</feature>
<reference evidence="2" key="1">
    <citation type="submission" date="2018-02" db="EMBL/GenBank/DDBJ databases">
        <title>Rhizophora mucronata_Transcriptome.</title>
        <authorList>
            <person name="Meera S.P."/>
            <person name="Sreeshan A."/>
            <person name="Augustine A."/>
        </authorList>
    </citation>
    <scope>NUCLEOTIDE SEQUENCE</scope>
    <source>
        <tissue evidence="2">Leaf</tissue>
    </source>
</reference>
<proteinExistence type="predicted"/>
<dbReference type="PANTHER" id="PTHR46548">
    <property type="entry name" value="BAH AND TFIIS DOMAIN-CONTAINING PROTEIN-RELATED"/>
    <property type="match status" value="1"/>
</dbReference>
<organism evidence="2">
    <name type="scientific">Rhizophora mucronata</name>
    <name type="common">Asiatic mangrove</name>
    <dbReference type="NCBI Taxonomy" id="61149"/>
    <lineage>
        <taxon>Eukaryota</taxon>
        <taxon>Viridiplantae</taxon>
        <taxon>Streptophyta</taxon>
        <taxon>Embryophyta</taxon>
        <taxon>Tracheophyta</taxon>
        <taxon>Spermatophyta</taxon>
        <taxon>Magnoliopsida</taxon>
        <taxon>eudicotyledons</taxon>
        <taxon>Gunneridae</taxon>
        <taxon>Pentapetalae</taxon>
        <taxon>rosids</taxon>
        <taxon>fabids</taxon>
        <taxon>Malpighiales</taxon>
        <taxon>Rhizophoraceae</taxon>
        <taxon>Rhizophora</taxon>
    </lineage>
</organism>
<dbReference type="EMBL" id="GGEC01053745">
    <property type="protein sequence ID" value="MBX34229.1"/>
    <property type="molecule type" value="Transcribed_RNA"/>
</dbReference>
<feature type="compositionally biased region" description="Polar residues" evidence="1">
    <location>
        <begin position="174"/>
        <end position="183"/>
    </location>
</feature>
<accession>A0A2P2MVH7</accession>
<evidence type="ECO:0000256" key="1">
    <source>
        <dbReference type="SAM" id="MobiDB-lite"/>
    </source>
</evidence>
<sequence>MGGAEFGKFSSWFPAASSYSAITVPTILPSRGEQSYAAAGSQRILAPSSSSTSFGLETYRPVLSSSPAVPFPIGTPFQYPGFPFETSFPLSSNTFSSASTAYIDSSSGRPLCFPTVPMQIGPAGVVSSPYPQPYVMSLPGNSSISSDNRKWGGQLDLNSGLGGSDTERRDERLPSTTRPHPVSSPQILAEEQMGVYHQMAGGMGSSVFKRKEPDGSWNPADRLSRYKQSSWH</sequence>
<dbReference type="EMBL" id="GGEC01053747">
    <property type="protein sequence ID" value="MBX34231.1"/>
    <property type="molecule type" value="Transcribed_RNA"/>
</dbReference>
<dbReference type="PANTHER" id="PTHR46548:SF2">
    <property type="entry name" value="BAH DOMAIN-CONTAINING PROTEIN"/>
    <property type="match status" value="1"/>
</dbReference>
<protein>
    <submittedName>
        <fullName evidence="2">Uncharacterized protein LOC101491495 isoform X1</fullName>
    </submittedName>
</protein>
<feature type="region of interest" description="Disordered" evidence="1">
    <location>
        <begin position="204"/>
        <end position="232"/>
    </location>
</feature>
<dbReference type="AlphaFoldDB" id="A0A2P2MVH7"/>